<dbReference type="PANTHER" id="PTHR47700">
    <property type="entry name" value="V CHITINASE, PUTATIVE (AFU_ORTHOLOGUE AFUA_6G13720)-RELATED"/>
    <property type="match status" value="1"/>
</dbReference>
<comment type="caution">
    <text evidence="9">Lacks conserved residue(s) required for the propagation of feature annotation.</text>
</comment>
<evidence type="ECO:0000256" key="2">
    <source>
        <dbReference type="ARBA" id="ARBA00012729"/>
    </source>
</evidence>
<keyword evidence="14" id="KW-1185">Reference proteome</keyword>
<feature type="disulfide bond" evidence="9">
    <location>
        <begin position="166"/>
        <end position="170"/>
    </location>
</feature>
<dbReference type="CDD" id="cd00035">
    <property type="entry name" value="ChtBD1"/>
    <property type="match status" value="2"/>
</dbReference>
<dbReference type="InterPro" id="IPR001002">
    <property type="entry name" value="Chitin-bd_1"/>
</dbReference>
<keyword evidence="5" id="KW-0378">Hydrolase</keyword>
<evidence type="ECO:0000256" key="3">
    <source>
        <dbReference type="ARBA" id="ARBA00022669"/>
    </source>
</evidence>
<dbReference type="Pfam" id="PF00187">
    <property type="entry name" value="Chitin_bind_1"/>
    <property type="match status" value="2"/>
</dbReference>
<keyword evidence="3 9" id="KW-0147">Chitin-binding</keyword>
<feature type="disulfide bond" evidence="9">
    <location>
        <begin position="148"/>
        <end position="162"/>
    </location>
</feature>
<dbReference type="GO" id="GO:0008843">
    <property type="term" value="F:endochitinase activity"/>
    <property type="evidence" value="ECO:0007669"/>
    <property type="project" value="UniProtKB-EC"/>
</dbReference>
<dbReference type="InterPro" id="IPR017853">
    <property type="entry name" value="GH"/>
</dbReference>
<comment type="similarity">
    <text evidence="1">Belongs to the glycosyl hydrolase 18 family. Chitinase class V subfamily.</text>
</comment>
<dbReference type="STRING" id="1160509.A0A3N4I4Y4"/>
<feature type="disulfide bond" evidence="9">
    <location>
        <begin position="143"/>
        <end position="155"/>
    </location>
</feature>
<dbReference type="InterPro" id="IPR029070">
    <property type="entry name" value="Chitinase_insertion_sf"/>
</dbReference>
<dbReference type="SMART" id="SM00636">
    <property type="entry name" value="Glyco_18"/>
    <property type="match status" value="1"/>
</dbReference>
<dbReference type="Proteomes" id="UP000275078">
    <property type="component" value="Unassembled WGS sequence"/>
</dbReference>
<evidence type="ECO:0000256" key="7">
    <source>
        <dbReference type="ARBA" id="ARBA00023180"/>
    </source>
</evidence>
<dbReference type="OrthoDB" id="4402686at2759"/>
<dbReference type="GO" id="GO:0008061">
    <property type="term" value="F:chitin binding"/>
    <property type="evidence" value="ECO:0007669"/>
    <property type="project" value="UniProtKB-UniRule"/>
</dbReference>
<gene>
    <name evidence="13" type="ORF">BJ508DRAFT_117192</name>
</gene>
<dbReference type="PROSITE" id="PS00026">
    <property type="entry name" value="CHIT_BIND_I_1"/>
    <property type="match status" value="1"/>
</dbReference>
<evidence type="ECO:0000256" key="1">
    <source>
        <dbReference type="ARBA" id="ARBA00008682"/>
    </source>
</evidence>
<dbReference type="InterPro" id="IPR053214">
    <property type="entry name" value="LysM12-like"/>
</dbReference>
<dbReference type="InterPro" id="IPR001223">
    <property type="entry name" value="Glyco_hydro18_cat"/>
</dbReference>
<sequence>MRRRLNSDLGIISFVLTLQLLFTLLVISSVLGSAHIRHRYSKQHKHSTFTTPKRLSPPQAHPVSHGIASNTQGLTQHDAPRLSSSAISKDHTCGSSRPCHNGACCSQDGWCGYGPDFCGAGCQSNCAAKAECGKFADPPHKPCPLNVCCSKYGFCGTTKDFCGPGCQSNCKQPKPVAAKSNSQQKVIGYYESWSPSKSCGGMRPSEIPVDYLTHLIFAFGFVTPETFRITTMDGVPADAFQEVASLKRQQPGLQVLIAIGGWTHNDPGKWQKVFSNAVSTSENRALFISNLLGFMSEYGFDGVDWDWEYPGASDRGGVPEDGENFVKLLEELQTAIKSQDRRYIVTFTAPTSYWYLRHFNIRSMMKHVDWMNVMSYDLHGVWDSDNSIGNSILAHTNLTEIDMALDLLWRNHVIPEKVVLGLGFYGRSFELTDPKCWRPGCKFSGPGLKGRCSKTAGILAYQEIVEIIAETGAKEYYDKDAAVNYFVYGNGKHWVSYDNAATFRRKLDFASNLGLGGIMIWAIDLDTPSLEALKSVSPVDVQLLEPLALSSKQRAISHDTFTPTSCHIGERCGERCKPGFVAMTRVGKGPKGICPPDAFYYVCCPGFSAPKHSECQWHEHRTPKVESDCAGVCDIGELKIAGDSWGWKGHILTGEPGKECSRGGVVYCCKAGNAKRYLEICTWSKCSSNRKDQCKTVPGKPFELTRDAGGMSGSESCQANNHWLDYNPRGFVTVYRRSLCCPKKDSFKNCGWHWGKECSESCPDGKIELAKDQRGDDSQSGTCPKQRARVFCCDPPGGVDRPFELVDLDKLFPPPFLPPPDAVPLSQAIPFGSYANLLRGQNDLNHNGVAFLLIAGDTRDVASFRAKGGSRETLTFLDCPQDIFIASDTSPQVARVVCLSDDIEACFAVEEGGVEGTVVEMPENCGSGSWARAISLSISKDQHISDSIAATSSTSKVYDFTFDYNMRSLRRGSGNLSLRIDYSNTPGFWNAAVKSEGRIRRRFFSGKTDYGLDWRDAYEKIDFNAENVRSSGTIFSADRGVSNRLLYFEGESSCPVANGASPQGFAAGVQMDATGKIFYGFSLIATIVNGRLQVRESAGFMRVEGEADIEFDIGGLGKVDMSKADGRNPLYKVFPPQSLGGHSVFKGWATFVPYQQEEVGFGTKGPPGSPSRSAEFSGRASARIKVPFGKFTAHFPRSNSDNSENSRRLKNKIQVDRGKNRLYASKQEAAFILSSQLNLGLKVSLAIPQVIADGPQNLPDMSISIGTLVEFQSYPEAPSNNPCLDYRVQTKITQRVKNGHSVGWGDEGQAVLVFDDQNPTTGQCFVPSGPFYRSGLSLVPGSGIPGFNFILGKPPTLGQLGLGSYERTGLGFPNDALLLGSNTWGCTLEVPGEDGECCGCVCLFCLYGSDVGLTPCEPSGEDCDPPYASPYQSRSEADRMVELLAGVSESTKGMGWCQGAIKGRSYKYPSFPQVKSKVTGDDFARKFPDVGLYYSYNSEKCSDWACKKQTTARMSGVSSLEIGYQTEHVFEGQTLSYFFDHWLTKRELFKRRADEAPSKPDPNLWTDCAWQRKVFTTLKSTRFMTEDSKGRPDDFASFVTKEIGSKASENRLVIFEARPNQKKGNLFKGNEIMRLEKYIDKDAEHQILEVKELGLIFSYFNDHATVVDAFCKVVEGIYDALGIFDDVYENEFVPKNPKLGLKTGSSFKIQSQWRPYVRAALDEVQRRALAQYDLYYEKKRGLHNGSTKTILRNWNTNQRVNRPKIKWTWTCPNMESTKRPVPAAGREEKV</sequence>
<feature type="disulfide bond" evidence="9">
    <location>
        <begin position="99"/>
        <end position="111"/>
    </location>
</feature>
<evidence type="ECO:0000259" key="11">
    <source>
        <dbReference type="PROSITE" id="PS50941"/>
    </source>
</evidence>
<dbReference type="PANTHER" id="PTHR47700:SF2">
    <property type="entry name" value="CHITINASE"/>
    <property type="match status" value="1"/>
</dbReference>
<feature type="domain" description="Chitin-binding type-1" evidence="11">
    <location>
        <begin position="90"/>
        <end position="128"/>
    </location>
</feature>
<organism evidence="13 14">
    <name type="scientific">Ascobolus immersus RN42</name>
    <dbReference type="NCBI Taxonomy" id="1160509"/>
    <lineage>
        <taxon>Eukaryota</taxon>
        <taxon>Fungi</taxon>
        <taxon>Dikarya</taxon>
        <taxon>Ascomycota</taxon>
        <taxon>Pezizomycotina</taxon>
        <taxon>Pezizomycetes</taxon>
        <taxon>Pezizales</taxon>
        <taxon>Ascobolaceae</taxon>
        <taxon>Ascobolus</taxon>
    </lineage>
</organism>
<feature type="domain" description="GH18" evidence="12">
    <location>
        <begin position="184"/>
        <end position="540"/>
    </location>
</feature>
<keyword evidence="4" id="KW-0732">Signal</keyword>
<dbReference type="SUPFAM" id="SSF57016">
    <property type="entry name" value="Plant lectins/antimicrobial peptides"/>
    <property type="match status" value="2"/>
</dbReference>
<dbReference type="SUPFAM" id="SSF51445">
    <property type="entry name" value="(Trans)glycosidases"/>
    <property type="match status" value="1"/>
</dbReference>
<evidence type="ECO:0000256" key="8">
    <source>
        <dbReference type="ARBA" id="ARBA00023295"/>
    </source>
</evidence>
<dbReference type="InterPro" id="IPR018371">
    <property type="entry name" value="Chitin-binding_1_CS"/>
</dbReference>
<dbReference type="Gene3D" id="3.10.50.10">
    <property type="match status" value="1"/>
</dbReference>
<name>A0A3N4I4Y4_ASCIM</name>
<evidence type="ECO:0000259" key="12">
    <source>
        <dbReference type="PROSITE" id="PS51910"/>
    </source>
</evidence>
<dbReference type="EC" id="3.2.1.14" evidence="2"/>
<dbReference type="SUPFAM" id="SSF54556">
    <property type="entry name" value="Chitinase insertion domain"/>
    <property type="match status" value="1"/>
</dbReference>
<evidence type="ECO:0000313" key="13">
    <source>
        <dbReference type="EMBL" id="RPA81152.1"/>
    </source>
</evidence>
<keyword evidence="9" id="KW-1015">Disulfide bond</keyword>
<keyword evidence="8" id="KW-0326">Glycosidase</keyword>
<dbReference type="EMBL" id="ML119682">
    <property type="protein sequence ID" value="RPA81152.1"/>
    <property type="molecule type" value="Genomic_DNA"/>
</dbReference>
<feature type="disulfide bond" evidence="9">
    <location>
        <begin position="122"/>
        <end position="126"/>
    </location>
</feature>
<dbReference type="SMART" id="SM00270">
    <property type="entry name" value="ChtBD1"/>
    <property type="match status" value="2"/>
</dbReference>
<dbReference type="InterPro" id="IPR036861">
    <property type="entry name" value="Endochitinase-like_sf"/>
</dbReference>
<evidence type="ECO:0000256" key="4">
    <source>
        <dbReference type="ARBA" id="ARBA00022729"/>
    </source>
</evidence>
<evidence type="ECO:0000256" key="9">
    <source>
        <dbReference type="PROSITE-ProRule" id="PRU00261"/>
    </source>
</evidence>
<evidence type="ECO:0000256" key="5">
    <source>
        <dbReference type="ARBA" id="ARBA00022801"/>
    </source>
</evidence>
<feature type="region of interest" description="Disordered" evidence="10">
    <location>
        <begin position="42"/>
        <end position="76"/>
    </location>
</feature>
<proteinExistence type="inferred from homology"/>
<keyword evidence="6" id="KW-0843">Virulence</keyword>
<evidence type="ECO:0000313" key="14">
    <source>
        <dbReference type="Proteomes" id="UP000275078"/>
    </source>
</evidence>
<feature type="disulfide bond" evidence="9">
    <location>
        <begin position="104"/>
        <end position="118"/>
    </location>
</feature>
<dbReference type="Gene3D" id="3.20.20.80">
    <property type="entry name" value="Glycosidases"/>
    <property type="match status" value="1"/>
</dbReference>
<evidence type="ECO:0000256" key="6">
    <source>
        <dbReference type="ARBA" id="ARBA00023026"/>
    </source>
</evidence>
<reference evidence="13 14" key="1">
    <citation type="journal article" date="2018" name="Nat. Ecol. Evol.">
        <title>Pezizomycetes genomes reveal the molecular basis of ectomycorrhizal truffle lifestyle.</title>
        <authorList>
            <person name="Murat C."/>
            <person name="Payen T."/>
            <person name="Noel B."/>
            <person name="Kuo A."/>
            <person name="Morin E."/>
            <person name="Chen J."/>
            <person name="Kohler A."/>
            <person name="Krizsan K."/>
            <person name="Balestrini R."/>
            <person name="Da Silva C."/>
            <person name="Montanini B."/>
            <person name="Hainaut M."/>
            <person name="Levati E."/>
            <person name="Barry K.W."/>
            <person name="Belfiori B."/>
            <person name="Cichocki N."/>
            <person name="Clum A."/>
            <person name="Dockter R.B."/>
            <person name="Fauchery L."/>
            <person name="Guy J."/>
            <person name="Iotti M."/>
            <person name="Le Tacon F."/>
            <person name="Lindquist E.A."/>
            <person name="Lipzen A."/>
            <person name="Malagnac F."/>
            <person name="Mello A."/>
            <person name="Molinier V."/>
            <person name="Miyauchi S."/>
            <person name="Poulain J."/>
            <person name="Riccioni C."/>
            <person name="Rubini A."/>
            <person name="Sitrit Y."/>
            <person name="Splivallo R."/>
            <person name="Traeger S."/>
            <person name="Wang M."/>
            <person name="Zifcakova L."/>
            <person name="Wipf D."/>
            <person name="Zambonelli A."/>
            <person name="Paolocci F."/>
            <person name="Nowrousian M."/>
            <person name="Ottonello S."/>
            <person name="Baldrian P."/>
            <person name="Spatafora J.W."/>
            <person name="Henrissat B."/>
            <person name="Nagy L.G."/>
            <person name="Aury J.M."/>
            <person name="Wincker P."/>
            <person name="Grigoriev I.V."/>
            <person name="Bonfante P."/>
            <person name="Martin F.M."/>
        </authorList>
    </citation>
    <scope>NUCLEOTIDE SEQUENCE [LARGE SCALE GENOMIC DNA]</scope>
    <source>
        <strain evidence="13 14">RN42</strain>
    </source>
</reference>
<dbReference type="PROSITE" id="PS51910">
    <property type="entry name" value="GH18_2"/>
    <property type="match status" value="1"/>
</dbReference>
<dbReference type="PROSITE" id="PS50941">
    <property type="entry name" value="CHIT_BIND_I_2"/>
    <property type="match status" value="2"/>
</dbReference>
<keyword evidence="7" id="KW-0325">Glycoprotein</keyword>
<accession>A0A3N4I4Y4</accession>
<dbReference type="GO" id="GO:0005975">
    <property type="term" value="P:carbohydrate metabolic process"/>
    <property type="evidence" value="ECO:0007669"/>
    <property type="project" value="InterPro"/>
</dbReference>
<protein>
    <recommendedName>
        <fullName evidence="2">chitinase</fullName>
        <ecNumber evidence="2">3.2.1.14</ecNumber>
    </recommendedName>
</protein>
<dbReference type="InterPro" id="IPR011583">
    <property type="entry name" value="Chitinase_II/V-like_cat"/>
</dbReference>
<dbReference type="FunFam" id="3.10.50.10:FF:000003">
    <property type="entry name" value="Class V chitinase CHIT5b"/>
    <property type="match status" value="1"/>
</dbReference>
<dbReference type="Gene3D" id="3.30.60.10">
    <property type="entry name" value="Endochitinase-like"/>
    <property type="match status" value="2"/>
</dbReference>
<dbReference type="Pfam" id="PF00704">
    <property type="entry name" value="Glyco_hydro_18"/>
    <property type="match status" value="1"/>
</dbReference>
<feature type="domain" description="Chitin-binding type-1" evidence="11">
    <location>
        <begin position="129"/>
        <end position="172"/>
    </location>
</feature>
<evidence type="ECO:0000256" key="10">
    <source>
        <dbReference type="SAM" id="MobiDB-lite"/>
    </source>
</evidence>